<keyword evidence="3 8" id="KW-0479">Metal-binding</keyword>
<evidence type="ECO:0000256" key="10">
    <source>
        <dbReference type="SAM" id="Phobius"/>
    </source>
</evidence>
<dbReference type="AlphaFoldDB" id="A0AAD2G0Q9"/>
<gene>
    <name evidence="12" type="ORF">CYCCA115_LOCUS17551</name>
</gene>
<feature type="active site" evidence="7">
    <location>
        <position position="384"/>
    </location>
</feature>
<dbReference type="Gene3D" id="3.10.170.20">
    <property type="match status" value="2"/>
</dbReference>
<accession>A0AAD2G0Q9</accession>
<feature type="chain" id="PRO_5042148098" description="Leishmanolysin-like peptidase" evidence="11">
    <location>
        <begin position="27"/>
        <end position="979"/>
    </location>
</feature>
<dbReference type="GO" id="GO:0007155">
    <property type="term" value="P:cell adhesion"/>
    <property type="evidence" value="ECO:0007669"/>
    <property type="project" value="InterPro"/>
</dbReference>
<evidence type="ECO:0000256" key="5">
    <source>
        <dbReference type="ARBA" id="ARBA00022833"/>
    </source>
</evidence>
<dbReference type="Gene3D" id="3.90.132.10">
    <property type="entry name" value="Leishmanolysin , domain 2"/>
    <property type="match status" value="1"/>
</dbReference>
<dbReference type="GO" id="GO:0005737">
    <property type="term" value="C:cytoplasm"/>
    <property type="evidence" value="ECO:0007669"/>
    <property type="project" value="TreeGrafter"/>
</dbReference>
<dbReference type="InterPro" id="IPR001577">
    <property type="entry name" value="Peptidase_M8"/>
</dbReference>
<proteinExistence type="inferred from homology"/>
<sequence length="979" mass="107980">MDQSNEQPRSRVALLGLLYCLSTASAALPLQHRVKSSQRQVSYQHTLQNTPRSFSCSESTESYVPLEFTLEQHQGDWVASTVRRPAEATLDTKTRTTKPTKTATTTTTAGGYWRRLYDQFVGEEGNKDSPQNETDVPFQVDVNSSYVNETGETSVYTTTNNETTFNTTDFQPLRMRAILAEDSDYLSQEERESLLHGMLSPALLAWSSALRVDPVVGNLTVDSSQLSPGNMCGPGDSLPSIAVPLSHLTEGIPDTDIIVYLSLGFTSQRNQTRMIDSSLRNSSETGGLEREVPLEQTNEPPKRKLEQQGEEQDEILELLLSNNNQSNSSSSSSFSCNGDYLAAASYCSTDQYDRPTAALLHICIDDDFFSASKQKRNARTIMHELGHALGFNALSMAHFRRPDGTPITPRGPNGDVPDTEIECTGPGRNRTFANVALPSEEILKFREVRGGVRVAQVVTPSVLQVVRNHFDCQELQGAELESGEGLPLEMLSEGYGCIGDHWERRLYSTDLMNPVVDEYDLSPRISTLTLAYFADSGWYQVDLNYARVAAGWGRGSGCSFVNDTCIGEHGQIPPRNAPFFCNEIPSPQKSRTAAQDIHGCTPDLSRKATCSIGQYEHELPPQFQYFNDTYGANVGGSDPFLDYCPVYNGYANGLCSDISNERIMKSSSLETFGIRNSRCLIGDIGGNQDDKLALCLPIACVVEDQTLRIQIEDQWQECREEGQIIRAGLTTIFCPNPQRICPTFYCPFDCLGTGGVCDYDSGECLCEYPGKIKDNETTTYLAECGTVNETVVEDNPRPALHFPIIRPGITIDPPLDSPYIDYYVPDKSALEKKRPKSRWAIYVSVGIGGVAVLLVGFLLASIRSAGDEGDDIPSPVNRNKDKMVATVLVDLRMRGEQVSNESLADTDEQLTDSVASGIPSDALSDISRYSQALSDLDSSGEMIPPTPPRGTSVGRQKEQQQDEERQDAHVIRRRRIAYA</sequence>
<evidence type="ECO:0008006" key="14">
    <source>
        <dbReference type="Google" id="ProtNLM"/>
    </source>
</evidence>
<comment type="caution">
    <text evidence="12">The sequence shown here is derived from an EMBL/GenBank/DDBJ whole genome shotgun (WGS) entry which is preliminary data.</text>
</comment>
<feature type="signal peptide" evidence="11">
    <location>
        <begin position="1"/>
        <end position="26"/>
    </location>
</feature>
<keyword evidence="13" id="KW-1185">Reference proteome</keyword>
<evidence type="ECO:0000256" key="11">
    <source>
        <dbReference type="SAM" id="SignalP"/>
    </source>
</evidence>
<keyword evidence="5 8" id="KW-0862">Zinc</keyword>
<evidence type="ECO:0000256" key="7">
    <source>
        <dbReference type="PIRSR" id="PIRSR601577-1"/>
    </source>
</evidence>
<keyword evidence="10" id="KW-0812">Transmembrane</keyword>
<reference evidence="12" key="1">
    <citation type="submission" date="2023-08" db="EMBL/GenBank/DDBJ databases">
        <authorList>
            <person name="Audoor S."/>
            <person name="Bilcke G."/>
        </authorList>
    </citation>
    <scope>NUCLEOTIDE SEQUENCE</scope>
</reference>
<feature type="region of interest" description="Disordered" evidence="9">
    <location>
        <begin position="934"/>
        <end position="979"/>
    </location>
</feature>
<dbReference type="Gene3D" id="2.10.55.10">
    <property type="entry name" value="Leishmanolysin domain 3"/>
    <property type="match status" value="1"/>
</dbReference>
<evidence type="ECO:0000256" key="8">
    <source>
        <dbReference type="PIRSR" id="PIRSR601577-2"/>
    </source>
</evidence>
<evidence type="ECO:0000256" key="4">
    <source>
        <dbReference type="ARBA" id="ARBA00022801"/>
    </source>
</evidence>
<organism evidence="12 13">
    <name type="scientific">Cylindrotheca closterium</name>
    <dbReference type="NCBI Taxonomy" id="2856"/>
    <lineage>
        <taxon>Eukaryota</taxon>
        <taxon>Sar</taxon>
        <taxon>Stramenopiles</taxon>
        <taxon>Ochrophyta</taxon>
        <taxon>Bacillariophyta</taxon>
        <taxon>Bacillariophyceae</taxon>
        <taxon>Bacillariophycidae</taxon>
        <taxon>Bacillariales</taxon>
        <taxon>Bacillariaceae</taxon>
        <taxon>Cylindrotheca</taxon>
    </lineage>
</organism>
<keyword evidence="11" id="KW-0732">Signal</keyword>
<keyword evidence="6 8" id="KW-0482">Metalloprotease</keyword>
<dbReference type="GO" id="GO:0016020">
    <property type="term" value="C:membrane"/>
    <property type="evidence" value="ECO:0007669"/>
    <property type="project" value="InterPro"/>
</dbReference>
<evidence type="ECO:0000313" key="12">
    <source>
        <dbReference type="EMBL" id="CAJ1959127.1"/>
    </source>
</evidence>
<feature type="compositionally biased region" description="Basic and acidic residues" evidence="9">
    <location>
        <begin position="955"/>
        <end position="970"/>
    </location>
</feature>
<evidence type="ECO:0000256" key="9">
    <source>
        <dbReference type="SAM" id="MobiDB-lite"/>
    </source>
</evidence>
<evidence type="ECO:0000256" key="3">
    <source>
        <dbReference type="ARBA" id="ARBA00022723"/>
    </source>
</evidence>
<dbReference type="GO" id="GO:0006508">
    <property type="term" value="P:proteolysis"/>
    <property type="evidence" value="ECO:0007669"/>
    <property type="project" value="UniProtKB-KW"/>
</dbReference>
<feature type="binding site" evidence="8">
    <location>
        <position position="501"/>
    </location>
    <ligand>
        <name>Zn(2+)</name>
        <dbReference type="ChEBI" id="CHEBI:29105"/>
        <note>catalytic</note>
    </ligand>
</feature>
<dbReference type="SUPFAM" id="SSF55486">
    <property type="entry name" value="Metalloproteases ('zincins'), catalytic domain"/>
    <property type="match status" value="2"/>
</dbReference>
<evidence type="ECO:0000313" key="13">
    <source>
        <dbReference type="Proteomes" id="UP001295423"/>
    </source>
</evidence>
<feature type="binding site" evidence="8">
    <location>
        <position position="383"/>
    </location>
    <ligand>
        <name>Zn(2+)</name>
        <dbReference type="ChEBI" id="CHEBI:29105"/>
        <note>catalytic</note>
    </ligand>
</feature>
<keyword evidence="4" id="KW-0378">Hydrolase</keyword>
<dbReference type="Pfam" id="PF01457">
    <property type="entry name" value="Peptidase_M8"/>
    <property type="match status" value="2"/>
</dbReference>
<dbReference type="PANTHER" id="PTHR10942">
    <property type="entry name" value="LEISHMANOLYSIN-LIKE PEPTIDASE"/>
    <property type="match status" value="1"/>
</dbReference>
<keyword evidence="10" id="KW-0472">Membrane</keyword>
<keyword evidence="10" id="KW-1133">Transmembrane helix</keyword>
<dbReference type="EMBL" id="CAKOGP040001980">
    <property type="protein sequence ID" value="CAJ1959127.1"/>
    <property type="molecule type" value="Genomic_DNA"/>
</dbReference>
<comment type="similarity">
    <text evidence="1">Belongs to the peptidase M8 family.</text>
</comment>
<comment type="cofactor">
    <cofactor evidence="8">
        <name>Zn(2+)</name>
        <dbReference type="ChEBI" id="CHEBI:29105"/>
    </cofactor>
    <text evidence="8">Binds 1 zinc ion per subunit.</text>
</comment>
<protein>
    <recommendedName>
        <fullName evidence="14">Leishmanolysin-like peptidase</fullName>
    </recommendedName>
</protein>
<keyword evidence="2" id="KW-0645">Protease</keyword>
<dbReference type="Proteomes" id="UP001295423">
    <property type="component" value="Unassembled WGS sequence"/>
</dbReference>
<evidence type="ECO:0000256" key="6">
    <source>
        <dbReference type="ARBA" id="ARBA00023049"/>
    </source>
</evidence>
<name>A0AAD2G0Q9_9STRA</name>
<dbReference type="GO" id="GO:0046872">
    <property type="term" value="F:metal ion binding"/>
    <property type="evidence" value="ECO:0007669"/>
    <property type="project" value="UniProtKB-KW"/>
</dbReference>
<feature type="region of interest" description="Disordered" evidence="9">
    <location>
        <begin position="277"/>
        <end position="311"/>
    </location>
</feature>
<dbReference type="GO" id="GO:0004222">
    <property type="term" value="F:metalloendopeptidase activity"/>
    <property type="evidence" value="ECO:0007669"/>
    <property type="project" value="InterPro"/>
</dbReference>
<dbReference type="PANTHER" id="PTHR10942:SF0">
    <property type="entry name" value="LEISHMANOLYSIN-LIKE PEPTIDASE"/>
    <property type="match status" value="1"/>
</dbReference>
<feature type="transmembrane region" description="Helical" evidence="10">
    <location>
        <begin position="839"/>
        <end position="860"/>
    </location>
</feature>
<feature type="binding site" evidence="8">
    <location>
        <position position="387"/>
    </location>
    <ligand>
        <name>Zn(2+)</name>
        <dbReference type="ChEBI" id="CHEBI:29105"/>
        <note>catalytic</note>
    </ligand>
</feature>
<evidence type="ECO:0000256" key="1">
    <source>
        <dbReference type="ARBA" id="ARBA00005860"/>
    </source>
</evidence>
<evidence type="ECO:0000256" key="2">
    <source>
        <dbReference type="ARBA" id="ARBA00022670"/>
    </source>
</evidence>